<evidence type="ECO:0000259" key="3">
    <source>
        <dbReference type="Pfam" id="PF13529"/>
    </source>
</evidence>
<protein>
    <submittedName>
        <fullName evidence="4">C39 family peptidase</fullName>
    </submittedName>
</protein>
<dbReference type="Pfam" id="PF13529">
    <property type="entry name" value="Peptidase_C39_2"/>
    <property type="match status" value="1"/>
</dbReference>
<comment type="caution">
    <text evidence="4">The sequence shown here is derived from an EMBL/GenBank/DDBJ whole genome shotgun (WGS) entry which is preliminary data.</text>
</comment>
<gene>
    <name evidence="4" type="ORF">DOK76_06400</name>
</gene>
<feature type="chain" id="PRO_5046701080" evidence="2">
    <location>
        <begin position="25"/>
        <end position="750"/>
    </location>
</feature>
<accession>A0ABS3HSF8</accession>
<reference evidence="4 5" key="1">
    <citation type="submission" date="2021-03" db="EMBL/GenBank/DDBJ databases">
        <title>Enterococcal diversity collection.</title>
        <authorList>
            <person name="Gilmore M.S."/>
            <person name="Schwartzman J."/>
            <person name="Van Tyne D."/>
            <person name="Martin M."/>
            <person name="Earl A.M."/>
            <person name="Manson A.L."/>
            <person name="Straub T."/>
            <person name="Salamzade R."/>
            <person name="Saavedra J."/>
            <person name="Lebreton F."/>
            <person name="Prichula J."/>
            <person name="Schaufler K."/>
            <person name="Gaca A."/>
            <person name="Sgardioli B."/>
            <person name="Wagenaar J."/>
            <person name="Strong T."/>
        </authorList>
    </citation>
    <scope>NUCLEOTIDE SEQUENCE [LARGE SCALE GENOMIC DNA]</scope>
    <source>
        <strain evidence="4 5">DIV0080</strain>
    </source>
</reference>
<keyword evidence="5" id="KW-1185">Reference proteome</keyword>
<evidence type="ECO:0000256" key="2">
    <source>
        <dbReference type="SAM" id="SignalP"/>
    </source>
</evidence>
<feature type="compositionally biased region" description="Low complexity" evidence="1">
    <location>
        <begin position="26"/>
        <end position="68"/>
    </location>
</feature>
<evidence type="ECO:0000256" key="1">
    <source>
        <dbReference type="SAM" id="MobiDB-lite"/>
    </source>
</evidence>
<dbReference type="RefSeq" id="WP_206965934.1">
    <property type="nucleotide sequence ID" value="NZ_JAFLVX010000016.1"/>
</dbReference>
<dbReference type="InterPro" id="IPR039564">
    <property type="entry name" value="Peptidase_C39-like"/>
</dbReference>
<dbReference type="Gene3D" id="3.90.70.10">
    <property type="entry name" value="Cysteine proteinases"/>
    <property type="match status" value="1"/>
</dbReference>
<dbReference type="PANTHER" id="PTHR37806:SF1">
    <property type="entry name" value="PEPTIDASE C39-LIKE DOMAIN-CONTAINING PROTEIN"/>
    <property type="match status" value="1"/>
</dbReference>
<feature type="signal peptide" evidence="2">
    <location>
        <begin position="1"/>
        <end position="24"/>
    </location>
</feature>
<proteinExistence type="predicted"/>
<feature type="region of interest" description="Disordered" evidence="1">
    <location>
        <begin position="26"/>
        <end position="77"/>
    </location>
</feature>
<organism evidence="4 5">
    <name type="scientific">Candidatus Vagococcus giribetii</name>
    <dbReference type="NCBI Taxonomy" id="2230876"/>
    <lineage>
        <taxon>Bacteria</taxon>
        <taxon>Bacillati</taxon>
        <taxon>Bacillota</taxon>
        <taxon>Bacilli</taxon>
        <taxon>Lactobacillales</taxon>
        <taxon>Enterococcaceae</taxon>
        <taxon>Vagococcus</taxon>
    </lineage>
</organism>
<dbReference type="PANTHER" id="PTHR37806">
    <property type="entry name" value="LMO0724 PROTEIN"/>
    <property type="match status" value="1"/>
</dbReference>
<feature type="domain" description="Peptidase C39-like" evidence="3">
    <location>
        <begin position="570"/>
        <end position="723"/>
    </location>
</feature>
<evidence type="ECO:0000313" key="4">
    <source>
        <dbReference type="EMBL" id="MBO0476695.1"/>
    </source>
</evidence>
<keyword evidence="2" id="KW-0732">Signal</keyword>
<dbReference type="Proteomes" id="UP000664857">
    <property type="component" value="Unassembled WGS sequence"/>
</dbReference>
<evidence type="ECO:0000313" key="5">
    <source>
        <dbReference type="Proteomes" id="UP000664857"/>
    </source>
</evidence>
<dbReference type="EMBL" id="JAFLVX010000016">
    <property type="protein sequence ID" value="MBO0476695.1"/>
    <property type="molecule type" value="Genomic_DNA"/>
</dbReference>
<name>A0ABS3HSF8_9ENTE</name>
<sequence length="750" mass="84849">MKKNVFIGLVSCSLLLLSPMNTQAVEETSPLTSESSSSQELLETTDSTVVTSESSTQEESTVTSTENSDSTKKEQPIEEIKNVEKAASQIVQEEVHTYISLKVDRPVLFSDKELTQQINNDFIVGQTFLAKEKIKTATNGSYYGVFNHLDQFVGYIAEKEVDVAANEGGVYQSYWKYVSVTNPNVSTYSNFSGKVKGNLQGFTNQTLRAKGKYHHFDGTVYYSLYDNKDNWLGYVTSESVEISEGAQGKWYSSNQYITIRSGNYTIWQNFSWQKKASSSEFLKRTFIVKGEYHHFNGDTYYSLYDSNDKWYGYINQAGITKTASAQGDYVDFGKYVTVKNSSGSLWNNFSWDERQSAKNVSGQTFLAKGVYYHANGSDYYSLYDNNNKWQGYINKGLVSVAEGPQGVYQSKGSYVSVTSNNYTMWQNFNWKEKGNTKAIYQKTLLAKGEYKHFNGSIYYSLYDNQGKWYGYVNRYATQETNRTGHAIGIKNVVTVANGNYDMWQNLEFSARKGTTKNMVNKPYEARYKYEHFNGSTYYSLYDSKGKWQGYLNKNAIKEAASSNSTYVMLNAPQHNQNDAGAPMGCEAASLLQALQLKGFAMNYKLMPFLKEMPVSKEGNPHKGFGGSPFVVTYGIYQSIFPKPLTDWANDYAKGNAVDITGTSFENLSKELEKGNPMVIYVTLNYNSPIYSNYFWGRGVDNAHVVTLDGYNSQTNQYHVSDPNSKYTYWVNGNQMKAAYNANDKRAVVIR</sequence>